<dbReference type="InterPro" id="IPR036291">
    <property type="entry name" value="NAD(P)-bd_dom_sf"/>
</dbReference>
<evidence type="ECO:0000313" key="2">
    <source>
        <dbReference type="Proteomes" id="UP001268542"/>
    </source>
</evidence>
<dbReference type="SUPFAM" id="SSF51735">
    <property type="entry name" value="NAD(P)-binding Rossmann-fold domains"/>
    <property type="match status" value="1"/>
</dbReference>
<gene>
    <name evidence="1" type="ORF">RDV89_09275</name>
</gene>
<dbReference type="Proteomes" id="UP001268542">
    <property type="component" value="Unassembled WGS sequence"/>
</dbReference>
<dbReference type="RefSeq" id="WP_315733188.1">
    <property type="nucleotide sequence ID" value="NZ_JAVYII010000004.1"/>
</dbReference>
<proteinExistence type="predicted"/>
<organism evidence="1 2">
    <name type="scientific">Nocardioides imazamoxiresistens</name>
    <dbReference type="NCBI Taxonomy" id="3231893"/>
    <lineage>
        <taxon>Bacteria</taxon>
        <taxon>Bacillati</taxon>
        <taxon>Actinomycetota</taxon>
        <taxon>Actinomycetes</taxon>
        <taxon>Propionibacteriales</taxon>
        <taxon>Nocardioidaceae</taxon>
        <taxon>Nocardioides</taxon>
    </lineage>
</organism>
<name>A0ABU3PWJ0_9ACTN</name>
<accession>A0ABU3PWJ0</accession>
<sequence>MADLLATAREHHGRVDLVVHAVGVDDPEAKAHLRRAWGSDQPLDVFRLVTDATWRRIVSVNLDGTFHVLRAAIDVLYAQGGGAVVVSSSAAFDAPMAARVSEEARAANRAAAPRPPPP</sequence>
<dbReference type="Pfam" id="PF00106">
    <property type="entry name" value="adh_short"/>
    <property type="match status" value="1"/>
</dbReference>
<feature type="non-terminal residue" evidence="1">
    <location>
        <position position="118"/>
    </location>
</feature>
<evidence type="ECO:0000313" key="1">
    <source>
        <dbReference type="EMBL" id="MDT9593256.1"/>
    </source>
</evidence>
<keyword evidence="2" id="KW-1185">Reference proteome</keyword>
<dbReference type="EMBL" id="JAVYII010000004">
    <property type="protein sequence ID" value="MDT9593256.1"/>
    <property type="molecule type" value="Genomic_DNA"/>
</dbReference>
<protein>
    <submittedName>
        <fullName evidence="1">SDR family NAD(P)-dependent oxidoreductase</fullName>
    </submittedName>
</protein>
<dbReference type="InterPro" id="IPR002347">
    <property type="entry name" value="SDR_fam"/>
</dbReference>
<comment type="caution">
    <text evidence="1">The sequence shown here is derived from an EMBL/GenBank/DDBJ whole genome shotgun (WGS) entry which is preliminary data.</text>
</comment>
<dbReference type="Gene3D" id="3.40.50.720">
    <property type="entry name" value="NAD(P)-binding Rossmann-like Domain"/>
    <property type="match status" value="1"/>
</dbReference>
<reference evidence="1 2" key="1">
    <citation type="submission" date="2023-08" db="EMBL/GenBank/DDBJ databases">
        <title>Nocardioides seae sp. nov., a bacterium isolated from a soil.</title>
        <authorList>
            <person name="Wang X."/>
        </authorList>
    </citation>
    <scope>NUCLEOTIDE SEQUENCE [LARGE SCALE GENOMIC DNA]</scope>
    <source>
        <strain evidence="1 2">YZH12</strain>
    </source>
</reference>